<evidence type="ECO:0000256" key="2">
    <source>
        <dbReference type="ARBA" id="ARBA00022692"/>
    </source>
</evidence>
<dbReference type="HOGENOM" id="CLU_025574_0_2_4"/>
<keyword evidence="6 7" id="KW-0961">Cell wall biogenesis/degradation</keyword>
<gene>
    <name evidence="7" type="primary">mltG</name>
    <name evidence="8" type="ordered locus">NE1651</name>
</gene>
<keyword evidence="4 7" id="KW-0472">Membrane</keyword>
<keyword evidence="5 7" id="KW-0456">Lyase</keyword>
<keyword evidence="2 7" id="KW-0812">Transmembrane</keyword>
<dbReference type="GO" id="GO:0008932">
    <property type="term" value="F:lytic endotransglycosylase activity"/>
    <property type="evidence" value="ECO:0007669"/>
    <property type="project" value="UniProtKB-UniRule"/>
</dbReference>
<evidence type="ECO:0000256" key="4">
    <source>
        <dbReference type="ARBA" id="ARBA00023136"/>
    </source>
</evidence>
<dbReference type="Gene3D" id="3.30.1490.480">
    <property type="entry name" value="Endolytic murein transglycosylase"/>
    <property type="match status" value="1"/>
</dbReference>
<name>Q82U55_NITEU</name>
<keyword evidence="1 7" id="KW-1003">Cell membrane</keyword>
<dbReference type="CDD" id="cd08010">
    <property type="entry name" value="MltG_like"/>
    <property type="match status" value="1"/>
</dbReference>
<dbReference type="GO" id="GO:0071555">
    <property type="term" value="P:cell wall organization"/>
    <property type="evidence" value="ECO:0007669"/>
    <property type="project" value="UniProtKB-KW"/>
</dbReference>
<proteinExistence type="inferred from homology"/>
<feature type="transmembrane region" description="Helical" evidence="7">
    <location>
        <begin position="7"/>
        <end position="30"/>
    </location>
</feature>
<keyword evidence="7" id="KW-0997">Cell inner membrane</keyword>
<dbReference type="NCBIfam" id="TIGR00247">
    <property type="entry name" value="endolytic transglycosylase MltG"/>
    <property type="match status" value="1"/>
</dbReference>
<keyword evidence="9" id="KW-1185">Reference proteome</keyword>
<dbReference type="STRING" id="228410.NE1651"/>
<evidence type="ECO:0000313" key="9">
    <source>
        <dbReference type="Proteomes" id="UP000001416"/>
    </source>
</evidence>
<comment type="catalytic activity">
    <reaction evidence="7">
        <text>a peptidoglycan chain = a peptidoglycan chain with N-acetyl-1,6-anhydromuramyl-[peptide] at the reducing end + a peptidoglycan chain with N-acetylglucosamine at the non-reducing end.</text>
        <dbReference type="EC" id="4.2.2.29"/>
    </reaction>
</comment>
<comment type="function">
    <text evidence="7">Functions as a peptidoglycan terminase that cleaves nascent peptidoglycan strands endolytically to terminate their elongation.</text>
</comment>
<accession>Q82U55</accession>
<evidence type="ECO:0000256" key="1">
    <source>
        <dbReference type="ARBA" id="ARBA00022475"/>
    </source>
</evidence>
<dbReference type="HAMAP" id="MF_02065">
    <property type="entry name" value="MltG"/>
    <property type="match status" value="1"/>
</dbReference>
<evidence type="ECO:0000313" key="8">
    <source>
        <dbReference type="EMBL" id="CAD85562.1"/>
    </source>
</evidence>
<keyword evidence="3 7" id="KW-1133">Transmembrane helix</keyword>
<comment type="subcellular location">
    <subcellularLocation>
        <location evidence="7">Cell inner membrane</location>
        <topology evidence="7">Single-pass membrane protein</topology>
    </subcellularLocation>
</comment>
<dbReference type="GO" id="GO:0009252">
    <property type="term" value="P:peptidoglycan biosynthetic process"/>
    <property type="evidence" value="ECO:0007669"/>
    <property type="project" value="UniProtKB-UniRule"/>
</dbReference>
<evidence type="ECO:0000256" key="5">
    <source>
        <dbReference type="ARBA" id="ARBA00023239"/>
    </source>
</evidence>
<dbReference type="KEGG" id="neu:NE1651"/>
<dbReference type="eggNOG" id="COG1559">
    <property type="taxonomic scope" value="Bacteria"/>
</dbReference>
<evidence type="ECO:0000256" key="7">
    <source>
        <dbReference type="HAMAP-Rule" id="MF_02065"/>
    </source>
</evidence>
<dbReference type="EC" id="4.2.2.29" evidence="7"/>
<evidence type="ECO:0000256" key="6">
    <source>
        <dbReference type="ARBA" id="ARBA00023316"/>
    </source>
</evidence>
<dbReference type="RefSeq" id="WP_011112208.1">
    <property type="nucleotide sequence ID" value="NC_004757.1"/>
</dbReference>
<dbReference type="OrthoDB" id="9814591at2"/>
<dbReference type="AlphaFoldDB" id="Q82U55"/>
<dbReference type="EMBL" id="AL954747">
    <property type="protein sequence ID" value="CAD85562.1"/>
    <property type="molecule type" value="Genomic_DNA"/>
</dbReference>
<dbReference type="Pfam" id="PF02618">
    <property type="entry name" value="YceG"/>
    <property type="match status" value="1"/>
</dbReference>
<evidence type="ECO:0000256" key="3">
    <source>
        <dbReference type="ARBA" id="ARBA00022989"/>
    </source>
</evidence>
<dbReference type="GeneID" id="87104815"/>
<organism evidence="8 9">
    <name type="scientific">Nitrosomonas europaea (strain ATCC 19718 / CIP 103999 / KCTC 2705 / NBRC 14298)</name>
    <dbReference type="NCBI Taxonomy" id="228410"/>
    <lineage>
        <taxon>Bacteria</taxon>
        <taxon>Pseudomonadati</taxon>
        <taxon>Pseudomonadota</taxon>
        <taxon>Betaproteobacteria</taxon>
        <taxon>Nitrosomonadales</taxon>
        <taxon>Nitrosomonadaceae</taxon>
        <taxon>Nitrosomonas</taxon>
    </lineage>
</organism>
<reference evidence="8 9" key="1">
    <citation type="journal article" date="2003" name="J. Bacteriol.">
        <title>Complete genome sequence of the ammonia-oxidizing bacterium and obligate chemolithoautotroph Nitrosomonas europaea.</title>
        <authorList>
            <person name="Chain P."/>
            <person name="Lamerdin J."/>
            <person name="Larimer F."/>
            <person name="Regala W."/>
            <person name="Land M."/>
            <person name="Hauser L."/>
            <person name="Hooper A."/>
            <person name="Klotz M."/>
            <person name="Norton J."/>
            <person name="Sayavedra-Soto L."/>
            <person name="Arciero D."/>
            <person name="Hommes N."/>
            <person name="Whittaker M."/>
            <person name="Arp D."/>
        </authorList>
    </citation>
    <scope>NUCLEOTIDE SEQUENCE [LARGE SCALE GENOMIC DNA]</scope>
    <source>
        <strain evidence="9">ATCC 19718 / CIP 103999 / KCTC 2705 / NBRC 14298</strain>
    </source>
</reference>
<dbReference type="InterPro" id="IPR003770">
    <property type="entry name" value="MLTG-like"/>
</dbReference>
<dbReference type="PANTHER" id="PTHR30518">
    <property type="entry name" value="ENDOLYTIC MUREIN TRANSGLYCOSYLASE"/>
    <property type="match status" value="1"/>
</dbReference>
<dbReference type="PANTHER" id="PTHR30518:SF2">
    <property type="entry name" value="ENDOLYTIC MUREIN TRANSGLYCOSYLASE"/>
    <property type="match status" value="1"/>
</dbReference>
<feature type="site" description="Important for catalytic activity" evidence="7">
    <location>
        <position position="221"/>
    </location>
</feature>
<sequence length="343" mass="38786">MPKSTRFLKLTSFVLIVILVGSTLFSVWFYRLATTPLNLPAVPSEFSIEPGSGLHRIAGQLAEAGILSNEWSFILLAHITGYNASLKAGDYQLTEKLSPLDLLKYLTRGKVRQYAITFLEGWTFSQFRKALDEHPALRHDSDKLNDSELLRAIGAKESHAEGLFFPDTYFFTRNSSDLTILKRAYQAMQQHLETVWLARQEFLPLKDQYDGLILASIIEKETGADNERTQIAGVFINRLRHNMKLQTDPTVIYGMGNKFDGNLRKIDLQTDHEYNTYTRFGLPPTPIAMPGLASIRAAFNPAITDELYFVARGDGTSHFSSTLEEHNRAVLKYQKSSIKHSVH</sequence>
<dbReference type="Gene3D" id="3.30.160.60">
    <property type="entry name" value="Classic Zinc Finger"/>
    <property type="match status" value="1"/>
</dbReference>
<dbReference type="GO" id="GO:0005886">
    <property type="term" value="C:plasma membrane"/>
    <property type="evidence" value="ECO:0007669"/>
    <property type="project" value="UniProtKB-SubCell"/>
</dbReference>
<protein>
    <recommendedName>
        <fullName evidence="7">Endolytic murein transglycosylase</fullName>
        <ecNumber evidence="7">4.2.2.29</ecNumber>
    </recommendedName>
    <alternativeName>
        <fullName evidence="7">Peptidoglycan lytic transglycosylase</fullName>
    </alternativeName>
    <alternativeName>
        <fullName evidence="7">Peptidoglycan polymerization terminase</fullName>
    </alternativeName>
</protein>
<dbReference type="PhylomeDB" id="Q82U55"/>
<dbReference type="Proteomes" id="UP000001416">
    <property type="component" value="Chromosome"/>
</dbReference>
<comment type="similarity">
    <text evidence="7">Belongs to the transglycosylase MltG family.</text>
</comment>